<name>A0ABS1YTF5_9FLAO</name>
<gene>
    <name evidence="2" type="ORF">JNB19_02675</name>
</gene>
<protein>
    <recommendedName>
        <fullName evidence="4">Phosphatidate cytidylyltransferase</fullName>
    </recommendedName>
</protein>
<keyword evidence="1" id="KW-0812">Transmembrane</keyword>
<evidence type="ECO:0000256" key="1">
    <source>
        <dbReference type="SAM" id="Phobius"/>
    </source>
</evidence>
<reference evidence="2 3" key="1">
    <citation type="submission" date="2021-01" db="EMBL/GenBank/DDBJ databases">
        <title>Evidence that Capnocytophaga endodontalis is a later homotypic synonym for Capnocytophaga genospecies AHN8471, and request for opinion on proposed recognition of strain AHN8471 as type strain of the species.</title>
        <authorList>
            <person name="Nicholson A.C."/>
            <person name="Hopper C.L."/>
            <person name="Gulvik C.A."/>
            <person name="Mcquiston J.R."/>
            <person name="Lau E.F."/>
        </authorList>
    </citation>
    <scope>NUCLEOTIDE SEQUENCE [LARGE SCALE GENOMIC DNA]</scope>
    <source>
        <strain evidence="2 3">AHN9576</strain>
    </source>
</reference>
<proteinExistence type="predicted"/>
<dbReference type="Proteomes" id="UP000603506">
    <property type="component" value="Unassembled WGS sequence"/>
</dbReference>
<keyword evidence="3" id="KW-1185">Reference proteome</keyword>
<keyword evidence="1" id="KW-0472">Membrane</keyword>
<sequence length="89" mass="10341">MKNKIIQNLKGSDKLLHSMFGNTIFVVAFIIAYLLYSLWIALAMAIGVVLLVGFRKELYDKFIKRTFIDWWDIVAALVPYPLIKHIQKL</sequence>
<feature type="transmembrane region" description="Helical" evidence="1">
    <location>
        <begin position="24"/>
        <end position="54"/>
    </location>
</feature>
<evidence type="ECO:0000313" key="2">
    <source>
        <dbReference type="EMBL" id="MBM0649671.1"/>
    </source>
</evidence>
<evidence type="ECO:0000313" key="3">
    <source>
        <dbReference type="Proteomes" id="UP000603506"/>
    </source>
</evidence>
<keyword evidence="1" id="KW-1133">Transmembrane helix</keyword>
<comment type="caution">
    <text evidence="2">The sequence shown here is derived from an EMBL/GenBank/DDBJ whole genome shotgun (WGS) entry which is preliminary data.</text>
</comment>
<accession>A0ABS1YTF5</accession>
<organism evidence="2 3">
    <name type="scientific">Capnocytophaga genosp. AHN8471</name>
    <dbReference type="NCBI Taxonomy" id="327574"/>
    <lineage>
        <taxon>Bacteria</taxon>
        <taxon>Pseudomonadati</taxon>
        <taxon>Bacteroidota</taxon>
        <taxon>Flavobacteriia</taxon>
        <taxon>Flavobacteriales</taxon>
        <taxon>Flavobacteriaceae</taxon>
        <taxon>Capnocytophaga</taxon>
    </lineage>
</organism>
<dbReference type="RefSeq" id="WP_203094444.1">
    <property type="nucleotide sequence ID" value="NZ_JAESPH010000022.1"/>
</dbReference>
<evidence type="ECO:0008006" key="4">
    <source>
        <dbReference type="Google" id="ProtNLM"/>
    </source>
</evidence>
<dbReference type="EMBL" id="JAEUAH010000002">
    <property type="protein sequence ID" value="MBM0649671.1"/>
    <property type="molecule type" value="Genomic_DNA"/>
</dbReference>